<dbReference type="Proteomes" id="UP000561459">
    <property type="component" value="Unassembled WGS sequence"/>
</dbReference>
<protein>
    <submittedName>
        <fullName evidence="1">Uncharacterized protein</fullName>
    </submittedName>
</protein>
<comment type="caution">
    <text evidence="1">The sequence shown here is derived from an EMBL/GenBank/DDBJ whole genome shotgun (WGS) entry which is preliminary data.</text>
</comment>
<dbReference type="AlphaFoldDB" id="A0A7W6G0Z7"/>
<sequence>MRNTTYDARLLAAISLHGKKYVHLMNRAVKRETSYLEQLITENVYQKDGDDPAVYHCVSDDTGLDGRNHYGAVIMAAGETKAADHQFYSNAMVEAAIPALGQKWARPKTRSHLGSVLILTYEWDRDPSFLFDQLDRAFPLRHPSESAYGRLKAHLASQYADFVSLTVVYSGNKSCHVHIAFETSLYRREHGHDLCPEAVNTGHRASWDALLPAVEHYLAYPEWRGPKFDGPDKSLATHVGFRRMPNALRTVDKPDHALGLSMGERVPQIVIWEERVQRRSPDVTALFLTPSRFRVPVISRQRSRQTRAPSSARFTMTEEQLLYCGDRLRELMLDTPFEFSHLSIEGDRLVARLRNGPDDQNPSTIIDEDHDAPHVLGKGSGWIDDGPILPLKLGEMVREWCREYDVAQPFDRADVTVARRKLAAALPHWIEGHESFLLRATEGLGKTTAILSSLVMDALTQDRARQPSMLCLQTYEDAADKCEEFNAGLAPGSRHVGIFLPSLVELYGSCAQREGATVHKYEDADAAKLTFRDFISTTQPQVAAAMRNELEAMWSRMNGRTPIFFTQHSVAHLWATNSLTRQMCSPSFFDADFDAHRSKKDTSLNWLIHDEASVDTFVDLYSPDEWRWLNLLSDKSAGAWTGSSGARQRAAYARHYASANEDHAVDQFATARALKAGLDTFEAITVRDAYEYFAHDDDVRQYQCEGEVFHVRPRDWWRDGDRQVAERIVYLTTEAVPGIVAAKACPELVIRQPTYAIGRDRVTVSPMKFSADKVPEMARVDMAAGKLVIANRLERQPGTLSPKAARGVNGLDNTDIVQYAYLSAVPVYKGLQALNTWLERDDLARIAHIDEVQQGFGRNRGPRNAGAEHTLKISRTLYRALLDCDAAMAELRYQIDITMDANARREGRRAGRRAA</sequence>
<keyword evidence="2" id="KW-1185">Reference proteome</keyword>
<reference evidence="1 2" key="1">
    <citation type="submission" date="2020-08" db="EMBL/GenBank/DDBJ databases">
        <title>Genomic Encyclopedia of Type Strains, Phase IV (KMG-IV): sequencing the most valuable type-strain genomes for metagenomic binning, comparative biology and taxonomic classification.</title>
        <authorList>
            <person name="Goeker M."/>
        </authorList>
    </citation>
    <scope>NUCLEOTIDE SEQUENCE [LARGE SCALE GENOMIC DNA]</scope>
    <source>
        <strain evidence="1 2">DSM 27568</strain>
    </source>
</reference>
<dbReference type="RefSeq" id="WP_183618891.1">
    <property type="nucleotide sequence ID" value="NZ_JACIDY010000016.1"/>
</dbReference>
<accession>A0A7W6G0Z7</accession>
<evidence type="ECO:0000313" key="2">
    <source>
        <dbReference type="Proteomes" id="UP000561459"/>
    </source>
</evidence>
<organism evidence="1 2">
    <name type="scientific">Novosphingobium fluoreni</name>
    <dbReference type="NCBI Taxonomy" id="1391222"/>
    <lineage>
        <taxon>Bacteria</taxon>
        <taxon>Pseudomonadati</taxon>
        <taxon>Pseudomonadota</taxon>
        <taxon>Alphaproteobacteria</taxon>
        <taxon>Sphingomonadales</taxon>
        <taxon>Sphingomonadaceae</taxon>
        <taxon>Novosphingobium</taxon>
    </lineage>
</organism>
<dbReference type="EMBL" id="JACIDY010000016">
    <property type="protein sequence ID" value="MBB3941717.1"/>
    <property type="molecule type" value="Genomic_DNA"/>
</dbReference>
<name>A0A7W6G0Z7_9SPHN</name>
<proteinExistence type="predicted"/>
<gene>
    <name evidence="1" type="ORF">GGR39_003398</name>
</gene>
<evidence type="ECO:0000313" key="1">
    <source>
        <dbReference type="EMBL" id="MBB3941717.1"/>
    </source>
</evidence>